<dbReference type="EMBL" id="SLYC01000051">
    <property type="protein sequence ID" value="TCP96464.1"/>
    <property type="molecule type" value="Genomic_DNA"/>
</dbReference>
<dbReference type="InterPro" id="IPR000160">
    <property type="entry name" value="GGDEF_dom"/>
</dbReference>
<feature type="domain" description="GGDEF" evidence="2">
    <location>
        <begin position="167"/>
        <end position="298"/>
    </location>
</feature>
<dbReference type="Gene3D" id="3.20.20.450">
    <property type="entry name" value="EAL domain"/>
    <property type="match status" value="1"/>
</dbReference>
<dbReference type="InterPro" id="IPR043128">
    <property type="entry name" value="Rev_trsase/Diguanyl_cyclase"/>
</dbReference>
<dbReference type="PANTHER" id="PTHR33121:SF79">
    <property type="entry name" value="CYCLIC DI-GMP PHOSPHODIESTERASE PDED-RELATED"/>
    <property type="match status" value="1"/>
</dbReference>
<dbReference type="SUPFAM" id="SSF55073">
    <property type="entry name" value="Nucleotide cyclase"/>
    <property type="match status" value="1"/>
</dbReference>
<evidence type="ECO:0000313" key="3">
    <source>
        <dbReference type="EMBL" id="TCP96464.1"/>
    </source>
</evidence>
<evidence type="ECO:0000259" key="1">
    <source>
        <dbReference type="PROSITE" id="PS50883"/>
    </source>
</evidence>
<dbReference type="Gene3D" id="3.30.70.270">
    <property type="match status" value="1"/>
</dbReference>
<proteinExistence type="predicted"/>
<dbReference type="OrthoDB" id="9805474at2"/>
<gene>
    <name evidence="3" type="ORF">EDD79_105120</name>
</gene>
<sequence>MTESNEYLEGSINILLISSAIDVRREISNILLKTYDNTLITNNIIDGLKILKEHINSLNIIVLNIPADEKEDYFNLITMIKDLRHDLEIYAIINEIDLSSIITLANSGISKLMTGRFNSIKFINDLKEISSRIARHQIFGKYINIYEDTTTKLPNKLKLSKDINLNEDYYLIIINVDGFRQINDCFGVEAGDFISLEVSKILSRYVINKFFRLYKIQIDEYALLITNKYNRIDYNKLVTRIVNDLTNNPFIYDNREIYYNVSAGIATSQYGNKDLIRNAGLALTVTKTNKSIYTMYDESIETHKNTESIFWLNELKKAITNDYVVLYFQPIVSNTSGKIEYLEALIRIKKEDGTLYFPNEFINISKQIRLYNQLTKIVLTKAINVAKTYNCNISINLSFEDIINEDTREFILNALTDENINKRIKFELTESESITNYELISSFINDINERGSMIAIDDFGSGYSNYYNILRLNINYLKLDGSLIRNILTDSYGQAIIKSVVELTKQLNIKTIAEYVYSEEVHQYVKELKIDYSQGYHISYPLTEDELINYLEKNKGLY</sequence>
<dbReference type="GO" id="GO:0071111">
    <property type="term" value="F:cyclic-guanylate-specific phosphodiesterase activity"/>
    <property type="evidence" value="ECO:0007669"/>
    <property type="project" value="InterPro"/>
</dbReference>
<protein>
    <submittedName>
        <fullName evidence="3">EAL domain-containing protein (Putative c-di-GMP-specific phosphodiesterase class I)</fullName>
    </submittedName>
</protein>
<dbReference type="PROSITE" id="PS50887">
    <property type="entry name" value="GGDEF"/>
    <property type="match status" value="1"/>
</dbReference>
<organism evidence="3 4">
    <name type="scientific">Serpentinicella alkaliphila</name>
    <dbReference type="NCBI Taxonomy" id="1734049"/>
    <lineage>
        <taxon>Bacteria</taxon>
        <taxon>Bacillati</taxon>
        <taxon>Bacillota</taxon>
        <taxon>Clostridia</taxon>
        <taxon>Peptostreptococcales</taxon>
        <taxon>Natronincolaceae</taxon>
        <taxon>Serpentinicella</taxon>
    </lineage>
</organism>
<dbReference type="AlphaFoldDB" id="A0A4R2T6H2"/>
<dbReference type="InterPro" id="IPR035919">
    <property type="entry name" value="EAL_sf"/>
</dbReference>
<reference evidence="3 4" key="1">
    <citation type="submission" date="2019-03" db="EMBL/GenBank/DDBJ databases">
        <title>Genomic Encyclopedia of Type Strains, Phase IV (KMG-IV): sequencing the most valuable type-strain genomes for metagenomic binning, comparative biology and taxonomic classification.</title>
        <authorList>
            <person name="Goeker M."/>
        </authorList>
    </citation>
    <scope>NUCLEOTIDE SEQUENCE [LARGE SCALE GENOMIC DNA]</scope>
    <source>
        <strain evidence="3 4">DSM 100013</strain>
    </source>
</reference>
<dbReference type="CDD" id="cd01948">
    <property type="entry name" value="EAL"/>
    <property type="match status" value="1"/>
</dbReference>
<dbReference type="PROSITE" id="PS50883">
    <property type="entry name" value="EAL"/>
    <property type="match status" value="1"/>
</dbReference>
<evidence type="ECO:0000313" key="4">
    <source>
        <dbReference type="Proteomes" id="UP000295504"/>
    </source>
</evidence>
<dbReference type="PANTHER" id="PTHR33121">
    <property type="entry name" value="CYCLIC DI-GMP PHOSPHODIESTERASE PDEF"/>
    <property type="match status" value="1"/>
</dbReference>
<dbReference type="Proteomes" id="UP000295504">
    <property type="component" value="Unassembled WGS sequence"/>
</dbReference>
<name>A0A4R2T6H2_9FIRM</name>
<keyword evidence="4" id="KW-1185">Reference proteome</keyword>
<dbReference type="InterPro" id="IPR001633">
    <property type="entry name" value="EAL_dom"/>
</dbReference>
<accession>A0A4R2T6H2</accession>
<dbReference type="SMART" id="SM00267">
    <property type="entry name" value="GGDEF"/>
    <property type="match status" value="1"/>
</dbReference>
<comment type="caution">
    <text evidence="3">The sequence shown here is derived from an EMBL/GenBank/DDBJ whole genome shotgun (WGS) entry which is preliminary data.</text>
</comment>
<dbReference type="InterPro" id="IPR050706">
    <property type="entry name" value="Cyclic-di-GMP_PDE-like"/>
</dbReference>
<dbReference type="InterPro" id="IPR029787">
    <property type="entry name" value="Nucleotide_cyclase"/>
</dbReference>
<dbReference type="Pfam" id="PF00563">
    <property type="entry name" value="EAL"/>
    <property type="match status" value="1"/>
</dbReference>
<feature type="domain" description="EAL" evidence="1">
    <location>
        <begin position="308"/>
        <end position="555"/>
    </location>
</feature>
<dbReference type="RefSeq" id="WP_132849581.1">
    <property type="nucleotide sequence ID" value="NZ_CP058648.1"/>
</dbReference>
<dbReference type="Pfam" id="PF00990">
    <property type="entry name" value="GGDEF"/>
    <property type="match status" value="1"/>
</dbReference>
<evidence type="ECO:0000259" key="2">
    <source>
        <dbReference type="PROSITE" id="PS50887"/>
    </source>
</evidence>
<dbReference type="SMART" id="SM00052">
    <property type="entry name" value="EAL"/>
    <property type="match status" value="1"/>
</dbReference>
<dbReference type="SUPFAM" id="SSF141868">
    <property type="entry name" value="EAL domain-like"/>
    <property type="match status" value="1"/>
</dbReference>